<dbReference type="EMBL" id="JAQJJC010000017">
    <property type="protein sequence ID" value="MDN5114949.1"/>
    <property type="molecule type" value="Genomic_DNA"/>
</dbReference>
<dbReference type="Proteomes" id="UP001170713">
    <property type="component" value="Unassembled WGS sequence"/>
</dbReference>
<reference evidence="2" key="1">
    <citation type="journal article" date="2023" name="Microorganisms">
        <title>Genomic Characterization of Arcobacter butzleri Strains Isolated from Various Sources in Lithuania.</title>
        <authorList>
            <person name="Uljanovas D."/>
            <person name="Golz G."/>
            <person name="Fleischmann S."/>
            <person name="Kudirkiene E."/>
            <person name="Kasetiene N."/>
            <person name="Grineviciene A."/>
            <person name="Tamuleviciene E."/>
            <person name="Aksomaitiene J."/>
            <person name="Alter T."/>
            <person name="Malakauskas M."/>
        </authorList>
    </citation>
    <scope>NUCLEOTIDE SEQUENCE</scope>
    <source>
        <strain evidence="2">W48</strain>
    </source>
</reference>
<proteinExistence type="predicted"/>
<name>A0AAW7Q720_9BACT</name>
<protein>
    <submittedName>
        <fullName evidence="2">Nucleotidyltransferase domain-containing protein</fullName>
    </submittedName>
</protein>
<evidence type="ECO:0000313" key="3">
    <source>
        <dbReference type="Proteomes" id="UP001170713"/>
    </source>
</evidence>
<dbReference type="SUPFAM" id="SSF81301">
    <property type="entry name" value="Nucleotidyltransferase"/>
    <property type="match status" value="1"/>
</dbReference>
<feature type="domain" description="Polymerase beta nucleotidyltransferase" evidence="1">
    <location>
        <begin position="49"/>
        <end position="123"/>
    </location>
</feature>
<dbReference type="InterPro" id="IPR043519">
    <property type="entry name" value="NT_sf"/>
</dbReference>
<dbReference type="RefSeq" id="WP_301343265.1">
    <property type="nucleotide sequence ID" value="NZ_JAQJJC010000017.1"/>
</dbReference>
<dbReference type="InterPro" id="IPR041633">
    <property type="entry name" value="Polbeta"/>
</dbReference>
<dbReference type="AlphaFoldDB" id="A0AAW7Q720"/>
<organism evidence="2 3">
    <name type="scientific">Aliarcobacter butzleri</name>
    <dbReference type="NCBI Taxonomy" id="28197"/>
    <lineage>
        <taxon>Bacteria</taxon>
        <taxon>Pseudomonadati</taxon>
        <taxon>Campylobacterota</taxon>
        <taxon>Epsilonproteobacteria</taxon>
        <taxon>Campylobacterales</taxon>
        <taxon>Arcobacteraceae</taxon>
        <taxon>Aliarcobacter</taxon>
    </lineage>
</organism>
<sequence length="136" mass="16205">MLFLIWVGNGWCIEFRQGEFFGFIRKNRKIFYDIIFPMKKEEILNKLKELKPIYQQEGLEIVGLFGSYAKDNETEYSDIDIAYKLNYEEFSKKYVGGFSKLVRIDSIKDELKSIFKKEIDFVPDSNKKILKDIIYV</sequence>
<evidence type="ECO:0000259" key="1">
    <source>
        <dbReference type="Pfam" id="PF18765"/>
    </source>
</evidence>
<reference evidence="2" key="2">
    <citation type="submission" date="2023-01" db="EMBL/GenBank/DDBJ databases">
        <authorList>
            <person name="Uljanovas D."/>
        </authorList>
    </citation>
    <scope>NUCLEOTIDE SEQUENCE</scope>
    <source>
        <strain evidence="2">W48</strain>
    </source>
</reference>
<evidence type="ECO:0000313" key="2">
    <source>
        <dbReference type="EMBL" id="MDN5114949.1"/>
    </source>
</evidence>
<accession>A0AAW7Q720</accession>
<gene>
    <name evidence="2" type="ORF">PJV88_09940</name>
</gene>
<dbReference type="Gene3D" id="3.30.460.10">
    <property type="entry name" value="Beta Polymerase, domain 2"/>
    <property type="match status" value="1"/>
</dbReference>
<comment type="caution">
    <text evidence="2">The sequence shown here is derived from an EMBL/GenBank/DDBJ whole genome shotgun (WGS) entry which is preliminary data.</text>
</comment>
<dbReference type="Pfam" id="PF18765">
    <property type="entry name" value="Polbeta"/>
    <property type="match status" value="1"/>
</dbReference>
<dbReference type="CDD" id="cd05403">
    <property type="entry name" value="NT_KNTase_like"/>
    <property type="match status" value="1"/>
</dbReference>